<reference evidence="2 3" key="1">
    <citation type="journal article" date="2008" name="Nature">
        <title>The genome of Laccaria bicolor provides insights into mycorrhizal symbiosis.</title>
        <authorList>
            <person name="Martin F."/>
            <person name="Aerts A."/>
            <person name="Ahren D."/>
            <person name="Brun A."/>
            <person name="Danchin E.G.J."/>
            <person name="Duchaussoy F."/>
            <person name="Gibon J."/>
            <person name="Kohler A."/>
            <person name="Lindquist E."/>
            <person name="Pereda V."/>
            <person name="Salamov A."/>
            <person name="Shapiro H.J."/>
            <person name="Wuyts J."/>
            <person name="Blaudez D."/>
            <person name="Buee M."/>
            <person name="Brokstein P."/>
            <person name="Canbaeck B."/>
            <person name="Cohen D."/>
            <person name="Courty P.E."/>
            <person name="Coutinho P.M."/>
            <person name="Delaruelle C."/>
            <person name="Detter J.C."/>
            <person name="Deveau A."/>
            <person name="DiFazio S."/>
            <person name="Duplessis S."/>
            <person name="Fraissinet-Tachet L."/>
            <person name="Lucic E."/>
            <person name="Frey-Klett P."/>
            <person name="Fourrey C."/>
            <person name="Feussner I."/>
            <person name="Gay G."/>
            <person name="Grimwood J."/>
            <person name="Hoegger P.J."/>
            <person name="Jain P."/>
            <person name="Kilaru S."/>
            <person name="Labbe J."/>
            <person name="Lin Y.C."/>
            <person name="Legue V."/>
            <person name="Le Tacon F."/>
            <person name="Marmeisse R."/>
            <person name="Melayah D."/>
            <person name="Montanini B."/>
            <person name="Muratet M."/>
            <person name="Nehls U."/>
            <person name="Niculita-Hirzel H."/>
            <person name="Oudot-Le Secq M.P."/>
            <person name="Peter M."/>
            <person name="Quesneville H."/>
            <person name="Rajashekar B."/>
            <person name="Reich M."/>
            <person name="Rouhier N."/>
            <person name="Schmutz J."/>
            <person name="Yin T."/>
            <person name="Chalot M."/>
            <person name="Henrissat B."/>
            <person name="Kuees U."/>
            <person name="Lucas S."/>
            <person name="Van de Peer Y."/>
            <person name="Podila G.K."/>
            <person name="Polle A."/>
            <person name="Pukkila P.J."/>
            <person name="Richardson P.M."/>
            <person name="Rouze P."/>
            <person name="Sanders I.R."/>
            <person name="Stajich J.E."/>
            <person name="Tunlid A."/>
            <person name="Tuskan G."/>
            <person name="Grigoriev I.V."/>
        </authorList>
    </citation>
    <scope>NUCLEOTIDE SEQUENCE [LARGE SCALE GENOMIC DNA]</scope>
    <source>
        <strain evidence="3">S238N-H82 / ATCC MYA-4686</strain>
    </source>
</reference>
<dbReference type="AlphaFoldDB" id="B0DXH3"/>
<dbReference type="InterPro" id="IPR001680">
    <property type="entry name" value="WD40_rpt"/>
</dbReference>
<dbReference type="SUPFAM" id="SSF63829">
    <property type="entry name" value="Calcium-dependent phosphotriesterase"/>
    <property type="match status" value="1"/>
</dbReference>
<keyword evidence="3" id="KW-1185">Reference proteome</keyword>
<name>B0DXH3_LACBS</name>
<dbReference type="EMBL" id="DS547147">
    <property type="protein sequence ID" value="EDR00679.1"/>
    <property type="molecule type" value="Genomic_DNA"/>
</dbReference>
<dbReference type="Gene3D" id="2.130.10.10">
    <property type="entry name" value="YVTN repeat-like/Quinoprotein amine dehydrogenase"/>
    <property type="match status" value="1"/>
</dbReference>
<dbReference type="InParanoid" id="B0DXH3"/>
<dbReference type="PROSITE" id="PS50082">
    <property type="entry name" value="WD_REPEATS_2"/>
    <property type="match status" value="1"/>
</dbReference>
<evidence type="ECO:0000313" key="3">
    <source>
        <dbReference type="Proteomes" id="UP000001194"/>
    </source>
</evidence>
<proteinExistence type="predicted"/>
<gene>
    <name evidence="2" type="ORF">LACBIDRAFT_333910</name>
</gene>
<evidence type="ECO:0000256" key="1">
    <source>
        <dbReference type="PROSITE-ProRule" id="PRU00221"/>
    </source>
</evidence>
<dbReference type="InterPro" id="IPR015943">
    <property type="entry name" value="WD40/YVTN_repeat-like_dom_sf"/>
</dbReference>
<dbReference type="RefSeq" id="XP_001888688.1">
    <property type="nucleotide sequence ID" value="XM_001888653.1"/>
</dbReference>
<evidence type="ECO:0000313" key="2">
    <source>
        <dbReference type="EMBL" id="EDR00679.1"/>
    </source>
</evidence>
<dbReference type="OrthoDB" id="3080432at2759"/>
<sequence length="465" mass="52533">MQRDRILDPNEPQDFLIESASVAKIVDTYARLFPDSKSAVEHITRDIANSVNIRNSGGTGQGLALFVYENDSRLLKSRHPSKILSLDQGGQWSNLQCPLRKGIIYYSRSNAIYEQDLYSSKNDGVHLHIQYSQPRWIASLQHTSMAISFTLFPINRNQILLIGMTFEESYYTDETWHYLHLSIHEIHSYRVGPALWTYHDYGHSDIFALQPMKSTTNALGITFGLDFTSCMELFDVSTDAKEDRYPLVKAGQLKYSRQLNGAVVLSPDRRILLNADQNNEAIDIFYSGTGDTNNMDFSFVTRVSIPNPKGTNRKEGRPFGPPSLVFSADGTKFAAGTTDGIVSVWEVRSKIPLKIFEVDVPKDVLQQPISYLQFGSGILGKEVLVFMENQVSTDLKIIHLIDATSFETEETLCLPRTDYSYGGNRGENTLFLEPSGGSIYASLEGTLYEWNLQENTGPEWWLREM</sequence>
<keyword evidence="1" id="KW-0853">WD repeat</keyword>
<protein>
    <submittedName>
        <fullName evidence="2">Predicted protein</fullName>
    </submittedName>
</protein>
<feature type="repeat" description="WD" evidence="1">
    <location>
        <begin position="323"/>
        <end position="355"/>
    </location>
</feature>
<dbReference type="HOGENOM" id="CLU_031726_0_0_1"/>
<dbReference type="KEGG" id="lbc:LACBIDRAFT_333910"/>
<dbReference type="Proteomes" id="UP000001194">
    <property type="component" value="Unassembled WGS sequence"/>
</dbReference>
<accession>B0DXH3</accession>
<organism evidence="3">
    <name type="scientific">Laccaria bicolor (strain S238N-H82 / ATCC MYA-4686)</name>
    <name type="common">Bicoloured deceiver</name>
    <name type="synonym">Laccaria laccata var. bicolor</name>
    <dbReference type="NCBI Taxonomy" id="486041"/>
    <lineage>
        <taxon>Eukaryota</taxon>
        <taxon>Fungi</taxon>
        <taxon>Dikarya</taxon>
        <taxon>Basidiomycota</taxon>
        <taxon>Agaricomycotina</taxon>
        <taxon>Agaricomycetes</taxon>
        <taxon>Agaricomycetidae</taxon>
        <taxon>Agaricales</taxon>
        <taxon>Agaricineae</taxon>
        <taxon>Hydnangiaceae</taxon>
        <taxon>Laccaria</taxon>
    </lineage>
</organism>
<dbReference type="GeneID" id="6084267"/>